<evidence type="ECO:0000313" key="1">
    <source>
        <dbReference type="EMBL" id="KAI4389848.1"/>
    </source>
</evidence>
<gene>
    <name evidence="1" type="ORF">MLD38_002025</name>
</gene>
<comment type="caution">
    <text evidence="1">The sequence shown here is derived from an EMBL/GenBank/DDBJ whole genome shotgun (WGS) entry which is preliminary data.</text>
</comment>
<accession>A0ACB9SF47</accession>
<organism evidence="1 2">
    <name type="scientific">Melastoma candidum</name>
    <dbReference type="NCBI Taxonomy" id="119954"/>
    <lineage>
        <taxon>Eukaryota</taxon>
        <taxon>Viridiplantae</taxon>
        <taxon>Streptophyta</taxon>
        <taxon>Embryophyta</taxon>
        <taxon>Tracheophyta</taxon>
        <taxon>Spermatophyta</taxon>
        <taxon>Magnoliopsida</taxon>
        <taxon>eudicotyledons</taxon>
        <taxon>Gunneridae</taxon>
        <taxon>Pentapetalae</taxon>
        <taxon>rosids</taxon>
        <taxon>malvids</taxon>
        <taxon>Myrtales</taxon>
        <taxon>Melastomataceae</taxon>
        <taxon>Melastomatoideae</taxon>
        <taxon>Melastomateae</taxon>
        <taxon>Melastoma</taxon>
    </lineage>
</organism>
<protein>
    <submittedName>
        <fullName evidence="1">Uncharacterized protein</fullName>
    </submittedName>
</protein>
<reference evidence="2" key="1">
    <citation type="journal article" date="2023" name="Front. Plant Sci.">
        <title>Chromosomal-level genome assembly of Melastoma candidum provides insights into trichome evolution.</title>
        <authorList>
            <person name="Zhong Y."/>
            <person name="Wu W."/>
            <person name="Sun C."/>
            <person name="Zou P."/>
            <person name="Liu Y."/>
            <person name="Dai S."/>
            <person name="Zhou R."/>
        </authorList>
    </citation>
    <scope>NUCLEOTIDE SEQUENCE [LARGE SCALE GENOMIC DNA]</scope>
</reference>
<dbReference type="EMBL" id="CM042880">
    <property type="protein sequence ID" value="KAI4389848.1"/>
    <property type="molecule type" value="Genomic_DNA"/>
</dbReference>
<proteinExistence type="predicted"/>
<name>A0ACB9SF47_9MYRT</name>
<dbReference type="Proteomes" id="UP001057402">
    <property type="component" value="Chromosome 1"/>
</dbReference>
<evidence type="ECO:0000313" key="2">
    <source>
        <dbReference type="Proteomes" id="UP001057402"/>
    </source>
</evidence>
<sequence>MAPSFDWWSKDVHKGTPVVVKMENPNWSMVELEGPTYEDLFVGEGGTAALDSPDHRHHRRRNKNAKQLTWVLLLKAHRAAGCLASIAAAAVALSSAVRRRVSSAGQTLIWRMRVLRVGRRRTRP</sequence>
<keyword evidence="2" id="KW-1185">Reference proteome</keyword>